<gene>
    <name evidence="1" type="ORF">GH975_10495</name>
</gene>
<dbReference type="AlphaFoldDB" id="A0A5Q2QCW6"/>
<evidence type="ECO:0008006" key="3">
    <source>
        <dbReference type="Google" id="ProtNLM"/>
    </source>
</evidence>
<organism evidence="1 2">
    <name type="scientific">Litorivicinus lipolyticus</name>
    <dbReference type="NCBI Taxonomy" id="418701"/>
    <lineage>
        <taxon>Bacteria</taxon>
        <taxon>Pseudomonadati</taxon>
        <taxon>Pseudomonadota</taxon>
        <taxon>Gammaproteobacteria</taxon>
        <taxon>Oceanospirillales</taxon>
        <taxon>Litorivicinaceae</taxon>
        <taxon>Litorivicinus</taxon>
    </lineage>
</organism>
<sequence>MRWARPDGDAQWESRVAAARASADDSADLGDFEQGSSALLAALCRVQTGRSTALKLINVPDGLLGLARVAGVEPWFTWNEQ</sequence>
<accession>A0A5Q2QCW6</accession>
<evidence type="ECO:0000313" key="1">
    <source>
        <dbReference type="EMBL" id="QGG80974.1"/>
    </source>
</evidence>
<reference evidence="1 2" key="1">
    <citation type="submission" date="2019-11" db="EMBL/GenBank/DDBJ databases">
        <authorList>
            <person name="Khan S.A."/>
            <person name="Jeon C.O."/>
            <person name="Chun B.H."/>
        </authorList>
    </citation>
    <scope>NUCLEOTIDE SEQUENCE [LARGE SCALE GENOMIC DNA]</scope>
    <source>
        <strain evidence="1 2">IMCC 1097</strain>
    </source>
</reference>
<evidence type="ECO:0000313" key="2">
    <source>
        <dbReference type="Proteomes" id="UP000388235"/>
    </source>
</evidence>
<protein>
    <recommendedName>
        <fullName evidence="3">STAS domain-containing protein</fullName>
    </recommendedName>
</protein>
<dbReference type="RefSeq" id="WP_153714477.1">
    <property type="nucleotide sequence ID" value="NZ_CP045871.1"/>
</dbReference>
<proteinExistence type="predicted"/>
<keyword evidence="2" id="KW-1185">Reference proteome</keyword>
<dbReference type="Proteomes" id="UP000388235">
    <property type="component" value="Chromosome"/>
</dbReference>
<name>A0A5Q2QCW6_9GAMM</name>
<dbReference type="EMBL" id="CP045871">
    <property type="protein sequence ID" value="QGG80974.1"/>
    <property type="molecule type" value="Genomic_DNA"/>
</dbReference>
<dbReference type="KEGG" id="llp:GH975_10495"/>